<sequence length="41" mass="4588">MDNELSKEIIELVKIASESGVSKEDFIKFLEEKSNTSSKAL</sequence>
<reference evidence="2" key="1">
    <citation type="journal article" date="2019" name="Int. J. Syst. Evol. Microbiol.">
        <title>The Global Catalogue of Microorganisms (GCM) 10K type strain sequencing project: providing services to taxonomists for standard genome sequencing and annotation.</title>
        <authorList>
            <consortium name="The Broad Institute Genomics Platform"/>
            <consortium name="The Broad Institute Genome Sequencing Center for Infectious Disease"/>
            <person name="Wu L."/>
            <person name="Ma J."/>
        </authorList>
    </citation>
    <scope>NUCLEOTIDE SEQUENCE [LARGE SCALE GENOMIC DNA]</scope>
    <source>
        <strain evidence="2">CGMCC 1.15474</strain>
    </source>
</reference>
<protein>
    <recommendedName>
        <fullName evidence="3">DNA-binding anti-repressor SinI</fullName>
    </recommendedName>
</protein>
<name>A0ABW5BZ81_9BACI</name>
<accession>A0ABW5BZ81</accession>
<dbReference type="EMBL" id="JBHUIK010000003">
    <property type="protein sequence ID" value="MFD2214979.1"/>
    <property type="molecule type" value="Genomic_DNA"/>
</dbReference>
<evidence type="ECO:0000313" key="1">
    <source>
        <dbReference type="EMBL" id="MFD2214979.1"/>
    </source>
</evidence>
<keyword evidence="2" id="KW-1185">Reference proteome</keyword>
<dbReference type="RefSeq" id="WP_281730478.1">
    <property type="nucleotide sequence ID" value="NZ_CP095550.1"/>
</dbReference>
<evidence type="ECO:0000313" key="2">
    <source>
        <dbReference type="Proteomes" id="UP001597318"/>
    </source>
</evidence>
<dbReference type="SUPFAM" id="SSF47406">
    <property type="entry name" value="SinR repressor dimerisation domain-like"/>
    <property type="match status" value="1"/>
</dbReference>
<dbReference type="Proteomes" id="UP001597318">
    <property type="component" value="Unassembled WGS sequence"/>
</dbReference>
<gene>
    <name evidence="1" type="ORF">ACFSKK_14915</name>
</gene>
<proteinExistence type="predicted"/>
<organism evidence="1 2">
    <name type="scientific">Metabacillus endolithicus</name>
    <dbReference type="NCBI Taxonomy" id="1535204"/>
    <lineage>
        <taxon>Bacteria</taxon>
        <taxon>Bacillati</taxon>
        <taxon>Bacillota</taxon>
        <taxon>Bacilli</taxon>
        <taxon>Bacillales</taxon>
        <taxon>Bacillaceae</taxon>
        <taxon>Metabacillus</taxon>
    </lineage>
</organism>
<comment type="caution">
    <text evidence="1">The sequence shown here is derived from an EMBL/GenBank/DDBJ whole genome shotgun (WGS) entry which is preliminary data.</text>
</comment>
<evidence type="ECO:0008006" key="3">
    <source>
        <dbReference type="Google" id="ProtNLM"/>
    </source>
</evidence>
<dbReference type="InterPro" id="IPR036281">
    <property type="entry name" value="SinR/SinI_dimer_dom_sf"/>
</dbReference>